<proteinExistence type="inferred from homology"/>
<evidence type="ECO:0000256" key="11">
    <source>
        <dbReference type="SAM" id="SignalP"/>
    </source>
</evidence>
<feature type="transmembrane region" description="Helical" evidence="10">
    <location>
        <begin position="42"/>
        <end position="60"/>
    </location>
</feature>
<evidence type="ECO:0000256" key="1">
    <source>
        <dbReference type="ARBA" id="ARBA00001971"/>
    </source>
</evidence>
<dbReference type="Proteomes" id="UP001201163">
    <property type="component" value="Unassembled WGS sequence"/>
</dbReference>
<dbReference type="Pfam" id="PF00067">
    <property type="entry name" value="p450"/>
    <property type="match status" value="1"/>
</dbReference>
<feature type="signal peptide" evidence="11">
    <location>
        <begin position="1"/>
        <end position="18"/>
    </location>
</feature>
<evidence type="ECO:0000256" key="2">
    <source>
        <dbReference type="ARBA" id="ARBA00005179"/>
    </source>
</evidence>
<keyword evidence="10" id="KW-1133">Transmembrane helix</keyword>
<evidence type="ECO:0000256" key="7">
    <source>
        <dbReference type="ARBA" id="ARBA00023033"/>
    </source>
</evidence>
<evidence type="ECO:0000256" key="8">
    <source>
        <dbReference type="PIRSR" id="PIRSR602401-1"/>
    </source>
</evidence>
<dbReference type="InterPro" id="IPR036396">
    <property type="entry name" value="Cyt_P450_sf"/>
</dbReference>
<protein>
    <submittedName>
        <fullName evidence="12">High nitrogen upregulated cytochrome P450 monooxygenase 2</fullName>
    </submittedName>
</protein>
<dbReference type="PRINTS" id="PR00463">
    <property type="entry name" value="EP450I"/>
</dbReference>
<dbReference type="AlphaFoldDB" id="A0AAD4LG27"/>
<evidence type="ECO:0000256" key="9">
    <source>
        <dbReference type="RuleBase" id="RU000461"/>
    </source>
</evidence>
<dbReference type="PRINTS" id="PR00385">
    <property type="entry name" value="P450"/>
</dbReference>
<accession>A0AAD4LG27</accession>
<organism evidence="12 13">
    <name type="scientific">Lactarius akahatsu</name>
    <dbReference type="NCBI Taxonomy" id="416441"/>
    <lineage>
        <taxon>Eukaryota</taxon>
        <taxon>Fungi</taxon>
        <taxon>Dikarya</taxon>
        <taxon>Basidiomycota</taxon>
        <taxon>Agaricomycotina</taxon>
        <taxon>Agaricomycetes</taxon>
        <taxon>Russulales</taxon>
        <taxon>Russulaceae</taxon>
        <taxon>Lactarius</taxon>
    </lineage>
</organism>
<dbReference type="InterPro" id="IPR017972">
    <property type="entry name" value="Cyt_P450_CS"/>
</dbReference>
<dbReference type="InterPro" id="IPR002401">
    <property type="entry name" value="Cyt_P450_E_grp-I"/>
</dbReference>
<dbReference type="PANTHER" id="PTHR24305">
    <property type="entry name" value="CYTOCHROME P450"/>
    <property type="match status" value="1"/>
</dbReference>
<keyword evidence="10" id="KW-0812">Transmembrane</keyword>
<evidence type="ECO:0000256" key="5">
    <source>
        <dbReference type="ARBA" id="ARBA00023002"/>
    </source>
</evidence>
<keyword evidence="13" id="KW-1185">Reference proteome</keyword>
<feature type="chain" id="PRO_5042216865" evidence="11">
    <location>
        <begin position="19"/>
        <end position="554"/>
    </location>
</feature>
<dbReference type="GO" id="GO:0016705">
    <property type="term" value="F:oxidoreductase activity, acting on paired donors, with incorporation or reduction of molecular oxygen"/>
    <property type="evidence" value="ECO:0007669"/>
    <property type="project" value="InterPro"/>
</dbReference>
<evidence type="ECO:0000256" key="3">
    <source>
        <dbReference type="ARBA" id="ARBA00010617"/>
    </source>
</evidence>
<keyword evidence="5 9" id="KW-0560">Oxidoreductase</keyword>
<feature type="binding site" description="axial binding residue" evidence="8">
    <location>
        <position position="497"/>
    </location>
    <ligand>
        <name>heme</name>
        <dbReference type="ChEBI" id="CHEBI:30413"/>
    </ligand>
    <ligandPart>
        <name>Fe</name>
        <dbReference type="ChEBI" id="CHEBI:18248"/>
    </ligandPart>
</feature>
<dbReference type="PANTHER" id="PTHR24305:SF187">
    <property type="entry name" value="P450, PUTATIVE (EUROFUNG)-RELATED"/>
    <property type="match status" value="1"/>
</dbReference>
<dbReference type="GO" id="GO:0005506">
    <property type="term" value="F:iron ion binding"/>
    <property type="evidence" value="ECO:0007669"/>
    <property type="project" value="InterPro"/>
</dbReference>
<keyword evidence="4 8" id="KW-0479">Metal-binding</keyword>
<dbReference type="Gene3D" id="1.10.630.10">
    <property type="entry name" value="Cytochrome P450"/>
    <property type="match status" value="1"/>
</dbReference>
<keyword evidence="8 9" id="KW-0349">Heme</keyword>
<evidence type="ECO:0000256" key="10">
    <source>
        <dbReference type="SAM" id="Phobius"/>
    </source>
</evidence>
<dbReference type="InterPro" id="IPR001128">
    <property type="entry name" value="Cyt_P450"/>
</dbReference>
<comment type="pathway">
    <text evidence="2">Secondary metabolite biosynthesis.</text>
</comment>
<dbReference type="GO" id="GO:0020037">
    <property type="term" value="F:heme binding"/>
    <property type="evidence" value="ECO:0007669"/>
    <property type="project" value="InterPro"/>
</dbReference>
<gene>
    <name evidence="12" type="ORF">EDB92DRAFT_1995561</name>
</gene>
<comment type="cofactor">
    <cofactor evidence="1 8">
        <name>heme</name>
        <dbReference type="ChEBI" id="CHEBI:30413"/>
    </cofactor>
</comment>
<evidence type="ECO:0000256" key="6">
    <source>
        <dbReference type="ARBA" id="ARBA00023004"/>
    </source>
</evidence>
<dbReference type="GO" id="GO:0004497">
    <property type="term" value="F:monooxygenase activity"/>
    <property type="evidence" value="ECO:0007669"/>
    <property type="project" value="UniProtKB-KW"/>
</dbReference>
<keyword evidence="7 9" id="KW-0503">Monooxygenase</keyword>
<keyword evidence="6 8" id="KW-0408">Iron</keyword>
<dbReference type="EMBL" id="JAKELL010000028">
    <property type="protein sequence ID" value="KAH8990967.1"/>
    <property type="molecule type" value="Genomic_DNA"/>
</dbReference>
<dbReference type="PROSITE" id="PS00086">
    <property type="entry name" value="CYTOCHROME_P450"/>
    <property type="match status" value="1"/>
</dbReference>
<comment type="caution">
    <text evidence="12">The sequence shown here is derived from an EMBL/GenBank/DDBJ whole genome shotgun (WGS) entry which is preliminary data.</text>
</comment>
<name>A0AAD4LG27_9AGAM</name>
<dbReference type="InterPro" id="IPR050121">
    <property type="entry name" value="Cytochrome_P450_monoxygenase"/>
</dbReference>
<evidence type="ECO:0000256" key="4">
    <source>
        <dbReference type="ARBA" id="ARBA00022723"/>
    </source>
</evidence>
<keyword evidence="11" id="KW-0732">Signal</keyword>
<keyword evidence="10" id="KW-0472">Membrane</keyword>
<dbReference type="SUPFAM" id="SSF48264">
    <property type="entry name" value="Cytochrome P450"/>
    <property type="match status" value="1"/>
</dbReference>
<evidence type="ECO:0000313" key="13">
    <source>
        <dbReference type="Proteomes" id="UP001201163"/>
    </source>
</evidence>
<comment type="similarity">
    <text evidence="3 9">Belongs to the cytochrome P450 family.</text>
</comment>
<sequence length="554" mass="61471">MPLLSLASIALLCKTLSAFDVTVITVTTSFVSHLYFRNLEPRSNLSLLVLLIFIPALLSIPISYHVGYTLASVPLAFASYGGFLVFFTVSYRLSPLHPLAKYPGPAIAKISKWWGAYVGGRGDLHLYYKSLHDRYGDVVRVGPNELSVCDASLIPAVLGQGGLPKGPRWDGLPGRPSLIDQRDPILHMHQRKPWNRAFSSKALKEYEVILAKRARQLLDCLEDRVNGSDQQAGLVLDMSAWFGYFAKDFMGDMAFGGGFELMMAGGSNDGAVIGSGARISGIFAHVTYIIPPLVAIVGKSGIRDFGKERVSHRLQNGANRRDLFYYLSGEELPESERLSADDLALEGLLAIVAGSDTVKGTLSCALYYLICNPAVYNRLQEETDAAFPSGEEPLDVVKLSYMEWLNACINETLRLQPPVPSGSSRILGKGKGAKVFGKVDIPEETQLSLHTYSIHRDPRNFYTPDAFLPERWLSNGAPAGEHNTSAFFPFGYGPTTCVGKNLASMEIRMLLCWMLRRFRFSKAPRVTYEGWEERIRDWNVMHHDPLLVRISLRE</sequence>
<dbReference type="CDD" id="cd11061">
    <property type="entry name" value="CYP67-like"/>
    <property type="match status" value="1"/>
</dbReference>
<reference evidence="12" key="1">
    <citation type="submission" date="2022-01" db="EMBL/GenBank/DDBJ databases">
        <title>Comparative genomics reveals a dynamic genome evolution in the ectomycorrhizal milk-cap (Lactarius) mushrooms.</title>
        <authorList>
            <consortium name="DOE Joint Genome Institute"/>
            <person name="Lebreton A."/>
            <person name="Tang N."/>
            <person name="Kuo A."/>
            <person name="LaButti K."/>
            <person name="Drula E."/>
            <person name="Barry K."/>
            <person name="Clum A."/>
            <person name="Lipzen A."/>
            <person name="Mousain D."/>
            <person name="Ng V."/>
            <person name="Wang R."/>
            <person name="Wang X."/>
            <person name="Dai Y."/>
            <person name="Henrissat B."/>
            <person name="Grigoriev I.V."/>
            <person name="Guerin-Laguette A."/>
            <person name="Yu F."/>
            <person name="Martin F.M."/>
        </authorList>
    </citation>
    <scope>NUCLEOTIDE SEQUENCE</scope>
    <source>
        <strain evidence="12">QP</strain>
    </source>
</reference>
<evidence type="ECO:0000313" key="12">
    <source>
        <dbReference type="EMBL" id="KAH8990967.1"/>
    </source>
</evidence>